<keyword evidence="2" id="KW-0472">Membrane</keyword>
<keyword evidence="2" id="KW-0812">Transmembrane</keyword>
<dbReference type="PANTHER" id="PTHR16133">
    <property type="entry name" value="SOLUTE CARRIER FAMILY 39 ZINC TRANSPORTER , MEMBER 9-RELATED"/>
    <property type="match status" value="1"/>
</dbReference>
<dbReference type="GO" id="GO:0006829">
    <property type="term" value="P:zinc ion transport"/>
    <property type="evidence" value="ECO:0007669"/>
    <property type="project" value="InterPro"/>
</dbReference>
<sequence>MADGLFTLVVLCIVMGTASFVAGILPLSFSLSPRQLRLITALGTGVLVGTSLIVIIPEGVDALYQHSPPPEHATRDALPLLLPVDVGRLADKHVGFVTGPDDGFGA</sequence>
<evidence type="ECO:0000313" key="4">
    <source>
        <dbReference type="Proteomes" id="UP001138500"/>
    </source>
</evidence>
<evidence type="ECO:0000256" key="2">
    <source>
        <dbReference type="SAM" id="Phobius"/>
    </source>
</evidence>
<dbReference type="PANTHER" id="PTHR16133:SF0">
    <property type="entry name" value="ZINC_IRON REGULATED TRANSPORTER-RELATED PROTEIN 102B, ISOFORM E"/>
    <property type="match status" value="1"/>
</dbReference>
<accession>A0A9W7SSD2</accession>
<dbReference type="Proteomes" id="UP001138500">
    <property type="component" value="Unassembled WGS sequence"/>
</dbReference>
<dbReference type="GO" id="GO:0012505">
    <property type="term" value="C:endomembrane system"/>
    <property type="evidence" value="ECO:0007669"/>
    <property type="project" value="UniProtKB-SubCell"/>
</dbReference>
<keyword evidence="4" id="KW-1185">Reference proteome</keyword>
<comment type="caution">
    <text evidence="3">The sequence shown here is derived from an EMBL/GenBank/DDBJ whole genome shotgun (WGS) entry which is preliminary data.</text>
</comment>
<gene>
    <name evidence="3" type="ORF">Tdes44962_MAKER09664</name>
</gene>
<reference evidence="3 4" key="1">
    <citation type="journal article" date="2018" name="IMA Fungus">
        <title>IMA Genome-F 10: Nine draft genome sequences of Claviceps purpurea s.lat., including C. arundinis, C. humidiphila, and C. cf. spartinae, pseudomolecules for the pitch canker pathogen Fusarium circinatum, draft genome of Davidsoniella eucalypti, Grosmannia galeiformis, Quambalaria eucalypti, and Teratosphaeria destructans.</title>
        <authorList>
            <person name="Wingfield B.D."/>
            <person name="Liu M."/>
            <person name="Nguyen H.D."/>
            <person name="Lane F.A."/>
            <person name="Morgan S.W."/>
            <person name="De Vos L."/>
            <person name="Wilken P.M."/>
            <person name="Duong T.A."/>
            <person name="Aylward J."/>
            <person name="Coetzee M.P."/>
            <person name="Dadej K."/>
            <person name="De Beer Z.W."/>
            <person name="Findlay W."/>
            <person name="Havenga M."/>
            <person name="Kolarik M."/>
            <person name="Menzies J.G."/>
            <person name="Naidoo K."/>
            <person name="Pochopski O."/>
            <person name="Shoukouhi P."/>
            <person name="Santana Q.C."/>
            <person name="Seifert K.A."/>
            <person name="Soal N."/>
            <person name="Steenkamp E.T."/>
            <person name="Tatham C.T."/>
            <person name="van der Nest M.A."/>
            <person name="Wingfield M.J."/>
        </authorList>
    </citation>
    <scope>NUCLEOTIDE SEQUENCE [LARGE SCALE GENOMIC DNA]</scope>
    <source>
        <strain evidence="3">CMW44962</strain>
    </source>
</reference>
<organism evidence="3 4">
    <name type="scientific">Teratosphaeria destructans</name>
    <dbReference type="NCBI Taxonomy" id="418781"/>
    <lineage>
        <taxon>Eukaryota</taxon>
        <taxon>Fungi</taxon>
        <taxon>Dikarya</taxon>
        <taxon>Ascomycota</taxon>
        <taxon>Pezizomycotina</taxon>
        <taxon>Dothideomycetes</taxon>
        <taxon>Dothideomycetidae</taxon>
        <taxon>Mycosphaerellales</taxon>
        <taxon>Teratosphaeriaceae</taxon>
        <taxon>Teratosphaeria</taxon>
    </lineage>
</organism>
<evidence type="ECO:0000313" key="3">
    <source>
        <dbReference type="EMBL" id="KAH9827717.1"/>
    </source>
</evidence>
<feature type="transmembrane region" description="Helical" evidence="2">
    <location>
        <begin position="36"/>
        <end position="56"/>
    </location>
</feature>
<comment type="subcellular location">
    <subcellularLocation>
        <location evidence="1">Endomembrane system</location>
        <topology evidence="1">Multi-pass membrane protein</topology>
    </subcellularLocation>
</comment>
<evidence type="ECO:0000256" key="1">
    <source>
        <dbReference type="ARBA" id="ARBA00004127"/>
    </source>
</evidence>
<dbReference type="AlphaFoldDB" id="A0A9W7SSD2"/>
<keyword evidence="2" id="KW-1133">Transmembrane helix</keyword>
<protein>
    <submittedName>
        <fullName evidence="3">ATX2-putative Golgi transporter</fullName>
    </submittedName>
</protein>
<proteinExistence type="predicted"/>
<feature type="non-terminal residue" evidence="3">
    <location>
        <position position="106"/>
    </location>
</feature>
<reference evidence="3 4" key="2">
    <citation type="journal article" date="2021" name="Curr. Genet.">
        <title>Genetic response to nitrogen starvation in the aggressive Eucalyptus foliar pathogen Teratosphaeria destructans.</title>
        <authorList>
            <person name="Havenga M."/>
            <person name="Wingfield B.D."/>
            <person name="Wingfield M.J."/>
            <person name="Dreyer L.L."/>
            <person name="Roets F."/>
            <person name="Aylward J."/>
        </authorList>
    </citation>
    <scope>NUCLEOTIDE SEQUENCE [LARGE SCALE GENOMIC DNA]</scope>
    <source>
        <strain evidence="3">CMW44962</strain>
    </source>
</reference>
<feature type="transmembrane region" description="Helical" evidence="2">
    <location>
        <begin position="6"/>
        <end position="29"/>
    </location>
</feature>
<dbReference type="GO" id="GO:0046873">
    <property type="term" value="F:metal ion transmembrane transporter activity"/>
    <property type="evidence" value="ECO:0007669"/>
    <property type="project" value="InterPro"/>
</dbReference>
<name>A0A9W7SSD2_9PEZI</name>
<dbReference type="InterPro" id="IPR045891">
    <property type="entry name" value="ZIP9"/>
</dbReference>
<dbReference type="OrthoDB" id="19859at2759"/>
<dbReference type="EMBL" id="RIBY02001865">
    <property type="protein sequence ID" value="KAH9827717.1"/>
    <property type="molecule type" value="Genomic_DNA"/>
</dbReference>